<reference evidence="2 3" key="1">
    <citation type="submission" date="2018-04" db="EMBL/GenBank/DDBJ databases">
        <title>Genomic Encyclopedia of Archaeal and Bacterial Type Strains, Phase II (KMG-II): from individual species to whole genera.</title>
        <authorList>
            <person name="Goeker M."/>
        </authorList>
    </citation>
    <scope>NUCLEOTIDE SEQUENCE [LARGE SCALE GENOMIC DNA]</scope>
    <source>
        <strain evidence="2 3">DSM 25731</strain>
    </source>
</reference>
<dbReference type="InterPro" id="IPR043129">
    <property type="entry name" value="ATPase_NBD"/>
</dbReference>
<evidence type="ECO:0000313" key="3">
    <source>
        <dbReference type="Proteomes" id="UP000244090"/>
    </source>
</evidence>
<evidence type="ECO:0000259" key="1">
    <source>
        <dbReference type="Pfam" id="PF02541"/>
    </source>
</evidence>
<dbReference type="Gene3D" id="3.30.420.150">
    <property type="entry name" value="Exopolyphosphatase. Domain 2"/>
    <property type="match status" value="1"/>
</dbReference>
<dbReference type="Pfam" id="PF02541">
    <property type="entry name" value="Ppx-GppA"/>
    <property type="match status" value="1"/>
</dbReference>
<dbReference type="InterPro" id="IPR003695">
    <property type="entry name" value="Ppx_GppA_N"/>
</dbReference>
<sequence length="307" mass="34465">MRIRKFGAIDIGSNAIRLLVANVIEEENKEPKFKKSSLVRVPVRLGQDVFMNGEISKINIDRMTKAMKSYRLLMDVHGVEMYMACATSAMRDAKNGAAVVERIKKKADINIEIIDGKREAEIIASTDLHNVIEKEKDYLYVDVGGGSTELTIFSSGKIKTSRSFQIGTVRLLNEMITNDDWKEVEKWIKRNTKDLKRLSLIGSGGNINKLHKMSGTAIGEPLSFIYLNAQYQFLQSLTYEQRISELGLNPDRADVIIPATRIYLSACKWSGAQKIFVPKIGLADGIIKTLFFESSKKLQKGTNILNV</sequence>
<dbReference type="PANTHER" id="PTHR30005">
    <property type="entry name" value="EXOPOLYPHOSPHATASE"/>
    <property type="match status" value="1"/>
</dbReference>
<name>A0A2T6C312_9FLAO</name>
<protein>
    <submittedName>
        <fullName evidence="2">Exopolyphosphatase/guanosine-5'-triphosphate, 3'-diphosphate pyrophosphatase</fullName>
    </submittedName>
</protein>
<keyword evidence="3" id="KW-1185">Reference proteome</keyword>
<proteinExistence type="predicted"/>
<organism evidence="2 3">
    <name type="scientific">Kordia periserrulae</name>
    <dbReference type="NCBI Taxonomy" id="701523"/>
    <lineage>
        <taxon>Bacteria</taxon>
        <taxon>Pseudomonadati</taxon>
        <taxon>Bacteroidota</taxon>
        <taxon>Flavobacteriia</taxon>
        <taxon>Flavobacteriales</taxon>
        <taxon>Flavobacteriaceae</taxon>
        <taxon>Kordia</taxon>
    </lineage>
</organism>
<dbReference type="Proteomes" id="UP000244090">
    <property type="component" value="Unassembled WGS sequence"/>
</dbReference>
<dbReference type="SUPFAM" id="SSF53067">
    <property type="entry name" value="Actin-like ATPase domain"/>
    <property type="match status" value="2"/>
</dbReference>
<feature type="domain" description="Ppx/GppA phosphatase N-terminal" evidence="1">
    <location>
        <begin position="41"/>
        <end position="287"/>
    </location>
</feature>
<dbReference type="Gene3D" id="3.30.420.40">
    <property type="match status" value="1"/>
</dbReference>
<comment type="caution">
    <text evidence="2">The sequence shown here is derived from an EMBL/GenBank/DDBJ whole genome shotgun (WGS) entry which is preliminary data.</text>
</comment>
<dbReference type="CDD" id="cd24006">
    <property type="entry name" value="ASKHA_NBD_PPX_GppA"/>
    <property type="match status" value="1"/>
</dbReference>
<dbReference type="EMBL" id="QBKT01000002">
    <property type="protein sequence ID" value="PTX62705.1"/>
    <property type="molecule type" value="Genomic_DNA"/>
</dbReference>
<dbReference type="PANTHER" id="PTHR30005:SF0">
    <property type="entry name" value="RETROGRADE REGULATION PROTEIN 2"/>
    <property type="match status" value="1"/>
</dbReference>
<dbReference type="GO" id="GO:0016462">
    <property type="term" value="F:pyrophosphatase activity"/>
    <property type="evidence" value="ECO:0007669"/>
    <property type="project" value="TreeGrafter"/>
</dbReference>
<accession>A0A2T6C312</accession>
<dbReference type="InterPro" id="IPR050273">
    <property type="entry name" value="GppA/Ppx_hydrolase"/>
</dbReference>
<gene>
    <name evidence="2" type="ORF">C8N46_102101</name>
</gene>
<evidence type="ECO:0000313" key="2">
    <source>
        <dbReference type="EMBL" id="PTX62705.1"/>
    </source>
</evidence>
<dbReference type="AlphaFoldDB" id="A0A2T6C312"/>